<feature type="transmembrane region" description="Helical" evidence="1">
    <location>
        <begin position="12"/>
        <end position="30"/>
    </location>
</feature>
<keyword evidence="1" id="KW-0472">Membrane</keyword>
<keyword evidence="1" id="KW-0812">Transmembrane</keyword>
<dbReference type="Proteomes" id="UP000184268">
    <property type="component" value="Unassembled WGS sequence"/>
</dbReference>
<gene>
    <name evidence="2" type="ORF">SAMN02745129_1224</name>
</gene>
<keyword evidence="3" id="KW-1185">Reference proteome</keyword>
<evidence type="ECO:0000313" key="2">
    <source>
        <dbReference type="EMBL" id="SHG94558.1"/>
    </source>
</evidence>
<evidence type="ECO:0000256" key="1">
    <source>
        <dbReference type="SAM" id="Phobius"/>
    </source>
</evidence>
<name>A0A1M5NYJ7_9GAMM</name>
<dbReference type="AlphaFoldDB" id="A0A1M5NYJ7"/>
<proteinExistence type="predicted"/>
<evidence type="ECO:0008006" key="4">
    <source>
        <dbReference type="Google" id="ProtNLM"/>
    </source>
</evidence>
<dbReference type="STRING" id="299255.SAMN02745129_1224"/>
<dbReference type="EMBL" id="FQXG01000001">
    <property type="protein sequence ID" value="SHG94558.1"/>
    <property type="molecule type" value="Genomic_DNA"/>
</dbReference>
<evidence type="ECO:0000313" key="3">
    <source>
        <dbReference type="Proteomes" id="UP000184268"/>
    </source>
</evidence>
<protein>
    <recommendedName>
        <fullName evidence="4">Prepilin peptidase dependent protein C</fullName>
    </recommendedName>
</protein>
<keyword evidence="1" id="KW-1133">Transmembrane helix</keyword>
<sequence length="130" mass="14272">MRRQRGDILLEALLSTVMMTITFLGLHGALKSTLRTQAEANGHNLTRLQMRSTQEQSELTTLCQNASVSNEVVGHTLSYDVVCLNNEVTVSLQSQLSHTLPDQITSVSLRTMANENSEALLGGDGVMELW</sequence>
<organism evidence="2 3">
    <name type="scientific">Ferrimonas marina</name>
    <dbReference type="NCBI Taxonomy" id="299255"/>
    <lineage>
        <taxon>Bacteria</taxon>
        <taxon>Pseudomonadati</taxon>
        <taxon>Pseudomonadota</taxon>
        <taxon>Gammaproteobacteria</taxon>
        <taxon>Alteromonadales</taxon>
        <taxon>Ferrimonadaceae</taxon>
        <taxon>Ferrimonas</taxon>
    </lineage>
</organism>
<accession>A0A1M5NYJ7</accession>
<reference evidence="2 3" key="1">
    <citation type="submission" date="2016-11" db="EMBL/GenBank/DDBJ databases">
        <authorList>
            <person name="Jaros S."/>
            <person name="Januszkiewicz K."/>
            <person name="Wedrychowicz H."/>
        </authorList>
    </citation>
    <scope>NUCLEOTIDE SEQUENCE [LARGE SCALE GENOMIC DNA]</scope>
    <source>
        <strain evidence="2 3">DSM 16917</strain>
    </source>
</reference>